<evidence type="ECO:0000256" key="4">
    <source>
        <dbReference type="ARBA" id="ARBA00022723"/>
    </source>
</evidence>
<dbReference type="PANTHER" id="PTHR42959:SF1">
    <property type="entry name" value="CARBAMOYLTRANSFERASE HYPF"/>
    <property type="match status" value="1"/>
</dbReference>
<evidence type="ECO:0000256" key="5">
    <source>
        <dbReference type="ARBA" id="ARBA00022771"/>
    </source>
</evidence>
<comment type="catalytic activity">
    <reaction evidence="9">
        <text>an acyl phosphate + H2O = a carboxylate + phosphate + H(+)</text>
        <dbReference type="Rhea" id="RHEA:14965"/>
        <dbReference type="ChEBI" id="CHEBI:15377"/>
        <dbReference type="ChEBI" id="CHEBI:15378"/>
        <dbReference type="ChEBI" id="CHEBI:29067"/>
        <dbReference type="ChEBI" id="CHEBI:43474"/>
        <dbReference type="ChEBI" id="CHEBI:59918"/>
        <dbReference type="EC" id="3.6.1.7"/>
    </reaction>
</comment>
<evidence type="ECO:0000256" key="8">
    <source>
        <dbReference type="PIRNR" id="PIRNR006256"/>
    </source>
</evidence>
<feature type="domain" description="YrdC-like" evidence="11">
    <location>
        <begin position="197"/>
        <end position="396"/>
    </location>
</feature>
<comment type="caution">
    <text evidence="12">The sequence shown here is derived from an EMBL/GenBank/DDBJ whole genome shotgun (WGS) entry which is preliminary data.</text>
</comment>
<dbReference type="PROSITE" id="PS51160">
    <property type="entry name" value="ACYLPHOSPHATASE_3"/>
    <property type="match status" value="1"/>
</dbReference>
<keyword evidence="13" id="KW-1185">Reference proteome</keyword>
<dbReference type="PROSITE" id="PS51163">
    <property type="entry name" value="YRDC"/>
    <property type="match status" value="1"/>
</dbReference>
<dbReference type="Gene3D" id="3.30.110.120">
    <property type="match status" value="1"/>
</dbReference>
<feature type="active site" evidence="9">
    <location>
        <position position="18"/>
    </location>
</feature>
<evidence type="ECO:0000313" key="13">
    <source>
        <dbReference type="Proteomes" id="UP000777002"/>
    </source>
</evidence>
<keyword evidence="3" id="KW-0436">Ligase</keyword>
<dbReference type="InterPro" id="IPR017945">
    <property type="entry name" value="DHBP_synth_RibB-like_a/b_dom"/>
</dbReference>
<proteinExistence type="inferred from homology"/>
<keyword evidence="4" id="KW-0479">Metal-binding</keyword>
<dbReference type="Pfam" id="PF07503">
    <property type="entry name" value="zf-HYPF"/>
    <property type="match status" value="2"/>
</dbReference>
<evidence type="ECO:0000256" key="7">
    <source>
        <dbReference type="ARBA" id="ARBA00048220"/>
    </source>
</evidence>
<comment type="similarity">
    <text evidence="2 8">Belongs to the carbamoyltransferase HypF family.</text>
</comment>
<dbReference type="EC" id="6.2.-.-" evidence="8"/>
<reference evidence="12 13" key="1">
    <citation type="journal article" date="2021" name="Sci. Rep.">
        <title>The distribution of antibiotic resistance genes in chicken gut microbiota commensals.</title>
        <authorList>
            <person name="Juricova H."/>
            <person name="Matiasovicova J."/>
            <person name="Kubasova T."/>
            <person name="Cejkova D."/>
            <person name="Rychlik I."/>
        </authorList>
    </citation>
    <scope>NUCLEOTIDE SEQUENCE [LARGE SCALE GENOMIC DNA]</scope>
    <source>
        <strain evidence="12 13">An562</strain>
    </source>
</reference>
<organism evidence="12 13">
    <name type="scientific">Parasutterella secunda</name>
    <dbReference type="NCBI Taxonomy" id="626947"/>
    <lineage>
        <taxon>Bacteria</taxon>
        <taxon>Pseudomonadati</taxon>
        <taxon>Pseudomonadota</taxon>
        <taxon>Betaproteobacteria</taxon>
        <taxon>Burkholderiales</taxon>
        <taxon>Sutterellaceae</taxon>
        <taxon>Parasutterella</taxon>
    </lineage>
</organism>
<keyword evidence="9" id="KW-0378">Hydrolase</keyword>
<dbReference type="PIRSF" id="PIRSF006256">
    <property type="entry name" value="CMPcnvr_hdrg_mat"/>
    <property type="match status" value="1"/>
</dbReference>
<gene>
    <name evidence="12" type="primary">hypF</name>
    <name evidence="12" type="ORF">H5985_03830</name>
</gene>
<accession>A0ABS2GT96</accession>
<dbReference type="SUPFAM" id="SSF54975">
    <property type="entry name" value="Acylphosphatase/BLUF domain-like"/>
    <property type="match status" value="1"/>
</dbReference>
<keyword evidence="6" id="KW-0862">Zinc</keyword>
<dbReference type="Gene3D" id="3.90.870.50">
    <property type="match status" value="1"/>
</dbReference>
<comment type="pathway">
    <text evidence="1 8">Protein modification; [NiFe] hydrogenase maturation.</text>
</comment>
<dbReference type="Pfam" id="PF17788">
    <property type="entry name" value="HypF_C"/>
    <property type="match status" value="1"/>
</dbReference>
<dbReference type="InterPro" id="IPR011125">
    <property type="entry name" value="Znf_HypF"/>
</dbReference>
<dbReference type="InterPro" id="IPR001792">
    <property type="entry name" value="Acylphosphatase-like_dom"/>
</dbReference>
<dbReference type="Pfam" id="PF00708">
    <property type="entry name" value="Acylphosphatase"/>
    <property type="match status" value="1"/>
</dbReference>
<name>A0ABS2GT96_9BURK</name>
<dbReference type="InterPro" id="IPR006070">
    <property type="entry name" value="Sua5-like_dom"/>
</dbReference>
<dbReference type="SUPFAM" id="SSF55821">
    <property type="entry name" value="YrdC/RibB"/>
    <property type="match status" value="1"/>
</dbReference>
<dbReference type="InterPro" id="IPR041440">
    <property type="entry name" value="HypF_C"/>
</dbReference>
<dbReference type="NCBIfam" id="TIGR00143">
    <property type="entry name" value="hypF"/>
    <property type="match status" value="1"/>
</dbReference>
<feature type="active site" evidence="9">
    <location>
        <position position="36"/>
    </location>
</feature>
<evidence type="ECO:0000313" key="12">
    <source>
        <dbReference type="EMBL" id="MBM6928396.1"/>
    </source>
</evidence>
<dbReference type="Pfam" id="PF01300">
    <property type="entry name" value="Sua5_yciO_yrdC"/>
    <property type="match status" value="1"/>
</dbReference>
<dbReference type="InterPro" id="IPR055128">
    <property type="entry name" value="HypF_C_2"/>
</dbReference>
<dbReference type="InterPro" id="IPR036046">
    <property type="entry name" value="Acylphosphatase-like_dom_sf"/>
</dbReference>
<comment type="catalytic activity">
    <reaction evidence="7 8">
        <text>C-terminal L-cysteinyl-[HypE protein] + carbamoyl phosphate + ATP + H2O = C-terminal S-carboxamide-L-cysteinyl-[HypE protein] + AMP + phosphate + diphosphate + H(+)</text>
        <dbReference type="Rhea" id="RHEA:55636"/>
        <dbReference type="Rhea" id="RHEA-COMP:14247"/>
        <dbReference type="Rhea" id="RHEA-COMP:14392"/>
        <dbReference type="ChEBI" id="CHEBI:15377"/>
        <dbReference type="ChEBI" id="CHEBI:15378"/>
        <dbReference type="ChEBI" id="CHEBI:30616"/>
        <dbReference type="ChEBI" id="CHEBI:33019"/>
        <dbReference type="ChEBI" id="CHEBI:43474"/>
        <dbReference type="ChEBI" id="CHEBI:58228"/>
        <dbReference type="ChEBI" id="CHEBI:76913"/>
        <dbReference type="ChEBI" id="CHEBI:139126"/>
        <dbReference type="ChEBI" id="CHEBI:456215"/>
    </reaction>
</comment>
<dbReference type="Gene3D" id="3.30.420.360">
    <property type="match status" value="1"/>
</dbReference>
<dbReference type="PANTHER" id="PTHR42959">
    <property type="entry name" value="CARBAMOYLTRANSFERASE"/>
    <property type="match status" value="1"/>
</dbReference>
<protein>
    <recommendedName>
        <fullName evidence="8">Carbamoyltransferase HypF</fullName>
        <ecNumber evidence="8">6.2.-.-</ecNumber>
    </recommendedName>
</protein>
<sequence>MIAKFFRINGLVQGVGFRPTVYRIARELGLNGEVFNDAEGVGVVLEGEDNQVLAFPEAMRQGKPPLARIDYIHMSDTPVKGYTDFTITESQEGKVKTAITADAATCKACLEDMFTPGNRRYRYAFTNCTHCGPRFTITKHLPYDRPQTTMAPFKMCPQCQKEYTDPLDRRFHAQPNACPVCGPELCFENARGEAIEGDPIDLTIDAIRAGKIVAVKGLGGFHLVCDARNPQAVAELRQRKGRDEKALAVMMANAKSAALYAEISEAARSILESVARPIVLLPKKANIDLPGIADGLSDIGIMLPYTPVHWLLFHSLAGKPDGAQWTESLCLNEMLVMTSANRSGEPLVIGNDEALEKLSGIADFFLLHNRDILTRCDDSVVRMVGEKPIFIRRSRGYAPEAIKFDQAIEPTFAAGAYLKNTAALTRDEDVFLTQHIGDLENTQTTEAYREAASHLAHLYEIKPQVVVSDAHPDFFSTRYAAKLADETHAKFFSIYHHAAHIGVAMAELNRKEPTLGLALDGVGLGPGKEIWGGELLMVKRTGFERWGTLLPLPLPGGDIAAHEPRRMGASVLTLLKKESLIEKFFPTLPNAAHFGSLVTNCKLSPASSSVGRLFDALSALLGLCDIQHDEARAAMLLESTAYKAVPHVHRDGFEIKGGQLNLLPFLDKIVCAHSSLDTQSVSQWAADFHATLACGLVQLTLRACRQTDYRGPIALTGGCMANRILTACLVNELHAQNMESYYPQKVPAGDGGLALGQVWLAHLALEAQADQFIFEGDR</sequence>
<evidence type="ECO:0000259" key="11">
    <source>
        <dbReference type="PROSITE" id="PS51163"/>
    </source>
</evidence>
<dbReference type="PROSITE" id="PS00150">
    <property type="entry name" value="ACYLPHOSPHATASE_1"/>
    <property type="match status" value="1"/>
</dbReference>
<dbReference type="InterPro" id="IPR051060">
    <property type="entry name" value="Carbamoyltrans_HypF-like"/>
</dbReference>
<dbReference type="InterPro" id="IPR017968">
    <property type="entry name" value="Acylphosphatase_CS"/>
</dbReference>
<dbReference type="EMBL" id="JACJKX010000005">
    <property type="protein sequence ID" value="MBM6928396.1"/>
    <property type="molecule type" value="Genomic_DNA"/>
</dbReference>
<evidence type="ECO:0000256" key="1">
    <source>
        <dbReference type="ARBA" id="ARBA00004711"/>
    </source>
</evidence>
<dbReference type="RefSeq" id="WP_205049995.1">
    <property type="nucleotide sequence ID" value="NZ_JACJKX010000005.1"/>
</dbReference>
<evidence type="ECO:0000259" key="10">
    <source>
        <dbReference type="PROSITE" id="PS51160"/>
    </source>
</evidence>
<comment type="function">
    <text evidence="8">Involved in the maturation of [NiFe] hydrogenases. Along with HypE, it catalyzes the synthesis of the CN ligands of the active site iron of [NiFe]-hydrogenases. HypF functions as a carbamoyl transferase using carbamoylphosphate as a substrate and transferring the carboxamido moiety in an ATP-dependent reaction to the thiolate of the C-terminal cysteine of HypE yielding a protein-S-carboxamide.</text>
</comment>
<feature type="domain" description="Acylphosphatase-like" evidence="10">
    <location>
        <begin position="3"/>
        <end position="89"/>
    </location>
</feature>
<dbReference type="Proteomes" id="UP000777002">
    <property type="component" value="Unassembled WGS sequence"/>
</dbReference>
<keyword evidence="5" id="KW-0863">Zinc-finger</keyword>
<evidence type="ECO:0000256" key="3">
    <source>
        <dbReference type="ARBA" id="ARBA00022598"/>
    </source>
</evidence>
<dbReference type="InterPro" id="IPR004421">
    <property type="entry name" value="Carbamoyltransferase_HypF"/>
</dbReference>
<evidence type="ECO:0000256" key="2">
    <source>
        <dbReference type="ARBA" id="ARBA00008097"/>
    </source>
</evidence>
<evidence type="ECO:0000256" key="6">
    <source>
        <dbReference type="ARBA" id="ARBA00022833"/>
    </source>
</evidence>
<dbReference type="Gene3D" id="3.30.420.40">
    <property type="match status" value="1"/>
</dbReference>
<evidence type="ECO:0000256" key="9">
    <source>
        <dbReference type="PROSITE-ProRule" id="PRU00520"/>
    </source>
</evidence>
<dbReference type="Pfam" id="PF22521">
    <property type="entry name" value="HypF_C_2"/>
    <property type="match status" value="1"/>
</dbReference>